<organism evidence="3 4">
    <name type="scientific">Exocentrus adspersus</name>
    <dbReference type="NCBI Taxonomy" id="1586481"/>
    <lineage>
        <taxon>Eukaryota</taxon>
        <taxon>Metazoa</taxon>
        <taxon>Ecdysozoa</taxon>
        <taxon>Arthropoda</taxon>
        <taxon>Hexapoda</taxon>
        <taxon>Insecta</taxon>
        <taxon>Pterygota</taxon>
        <taxon>Neoptera</taxon>
        <taxon>Endopterygota</taxon>
        <taxon>Coleoptera</taxon>
        <taxon>Polyphaga</taxon>
        <taxon>Cucujiformia</taxon>
        <taxon>Chrysomeloidea</taxon>
        <taxon>Cerambycidae</taxon>
        <taxon>Lamiinae</taxon>
        <taxon>Acanthocinini</taxon>
        <taxon>Exocentrus</taxon>
    </lineage>
</organism>
<accession>A0AAV8WGY9</accession>
<dbReference type="EMBL" id="JANEYG010000001">
    <property type="protein sequence ID" value="KAJ8925340.1"/>
    <property type="molecule type" value="Genomic_DNA"/>
</dbReference>
<keyword evidence="1" id="KW-0175">Coiled coil</keyword>
<gene>
    <name evidence="3" type="ORF">NQ315_009170</name>
</gene>
<dbReference type="Proteomes" id="UP001159042">
    <property type="component" value="Unassembled WGS sequence"/>
</dbReference>
<evidence type="ECO:0000313" key="3">
    <source>
        <dbReference type="EMBL" id="KAJ8925340.1"/>
    </source>
</evidence>
<evidence type="ECO:0000256" key="1">
    <source>
        <dbReference type="SAM" id="Coils"/>
    </source>
</evidence>
<comment type="caution">
    <text evidence="3">The sequence shown here is derived from an EMBL/GenBank/DDBJ whole genome shotgun (WGS) entry which is preliminary data.</text>
</comment>
<keyword evidence="4" id="KW-1185">Reference proteome</keyword>
<feature type="compositionally biased region" description="Basic and acidic residues" evidence="2">
    <location>
        <begin position="448"/>
        <end position="461"/>
    </location>
</feature>
<proteinExistence type="predicted"/>
<feature type="compositionally biased region" description="Basic and acidic residues" evidence="2">
    <location>
        <begin position="427"/>
        <end position="439"/>
    </location>
</feature>
<dbReference type="AlphaFoldDB" id="A0AAV8WGY9"/>
<sequence>MVNYVLSFCKITGASKIFRRNFYLPLLKPLTPKEALRTLRITGKWLLGAKRQHYIPVLLNHEQRKSRDAPDYGKQQHEIMDDYTYMTPVLDPENESQRILINVLESKDNKGLFVYTVEDKKYNIVLQAQFELAVRDGDIRDILVSQKNDKIIVKMRDFKKVPMEIQYFEGTDELICGEGATSPEEEKLHHHGKYTMSLAKIFEEKEMLEEKWEEELKKMMKRRKKRKWENSKAYKEMMKRNMKNMDWKKFEEDAKKVIEEINQPATEIPIEMEIDDLDATKNVNETILRGGPEMLNQLPTLTEIPDIIKNLGSASLHEIEDTSEENDNVNVAKKRRVSGVKVTLPSGKECFVSGQIVHTEDGEVFVPGQTIQNEYGEEYAPGITININDKPTLVNGLIMGEEERDPMFLPSQSTITADGQLTFASVPEERPPPQPESEKKLKRRNRKKQDDEKIEQTDEQKSMGCNYPQIFEFDIIDTNFIFEESESEEKSTDESYAELNNSEIEELDIEAIRLKQEQQRLELEKLKLILLDDGMDDLIASLEDKKAQLNKKLEELRKLNVNFENNMVTYVNESDALEIAAKITEDKVTIIRISDILLTMTRRAATFRDKNNVRSDNINNNSLTSAIAPELEHKFNACSNKLQVLLKTALVAANEVFKNRPKDQLTALTAIGEILIDALKANKKLLEELINLMQTQFERNEICEIAFKQLTQVVEDTKIAILNTMANKNLAATELQEFMTKILGTENIINLSFAKLIKVKPEIIRLLKENVNCQLKNVKTEDDAVDALQGCIVTSTKYWMDKTLDDIREENKDFNLIEFVEEAASFAKALGLEEVVTNLSNAKYPLKLNCYDRMTTDMLKRMILIKQLAERDYSLKTAITRIKKNPECAKSDPRIRQLIRESAALISDLSVIRNAREIPLQLMKSGNLLAIEDFLLKRTKFDYPVLISRGTMQAVIPKDAARGVLAGRVPYILLDESGVTNFKPMHMMSGMQLNKNRERRIDDYLSGVSDRSSDRDEARSYLQAKNNVRRLQKMFNNHRQVA</sequence>
<evidence type="ECO:0000313" key="4">
    <source>
        <dbReference type="Proteomes" id="UP001159042"/>
    </source>
</evidence>
<protein>
    <submittedName>
        <fullName evidence="3">Uncharacterized protein</fullName>
    </submittedName>
</protein>
<reference evidence="3 4" key="1">
    <citation type="journal article" date="2023" name="Insect Mol. Biol.">
        <title>Genome sequencing provides insights into the evolution of gene families encoding plant cell wall-degrading enzymes in longhorned beetles.</title>
        <authorList>
            <person name="Shin N.R."/>
            <person name="Okamura Y."/>
            <person name="Kirsch R."/>
            <person name="Pauchet Y."/>
        </authorList>
    </citation>
    <scope>NUCLEOTIDE SEQUENCE [LARGE SCALE GENOMIC DNA]</scope>
    <source>
        <strain evidence="3">EAD_L_NR</strain>
    </source>
</reference>
<name>A0AAV8WGY9_9CUCU</name>
<feature type="coiled-coil region" evidence="1">
    <location>
        <begin position="497"/>
        <end position="573"/>
    </location>
</feature>
<feature type="region of interest" description="Disordered" evidence="2">
    <location>
        <begin position="423"/>
        <end position="463"/>
    </location>
</feature>
<evidence type="ECO:0000256" key="2">
    <source>
        <dbReference type="SAM" id="MobiDB-lite"/>
    </source>
</evidence>